<dbReference type="InterPro" id="IPR036691">
    <property type="entry name" value="Endo/exonu/phosph_ase_sf"/>
</dbReference>
<dbReference type="AlphaFoldDB" id="R7U9L2"/>
<reference evidence="3" key="3">
    <citation type="submission" date="2015-06" db="UniProtKB">
        <authorList>
            <consortium name="EnsemblMetazoa"/>
        </authorList>
    </citation>
    <scope>IDENTIFICATION</scope>
</reference>
<dbReference type="Pfam" id="PF14529">
    <property type="entry name" value="Exo_endo_phos_2"/>
    <property type="match status" value="1"/>
</dbReference>
<proteinExistence type="predicted"/>
<reference evidence="2 4" key="2">
    <citation type="journal article" date="2013" name="Nature">
        <title>Insights into bilaterian evolution from three spiralian genomes.</title>
        <authorList>
            <person name="Simakov O."/>
            <person name="Marletaz F."/>
            <person name="Cho S.J."/>
            <person name="Edsinger-Gonzales E."/>
            <person name="Havlak P."/>
            <person name="Hellsten U."/>
            <person name="Kuo D.H."/>
            <person name="Larsson T."/>
            <person name="Lv J."/>
            <person name="Arendt D."/>
            <person name="Savage R."/>
            <person name="Osoegawa K."/>
            <person name="de Jong P."/>
            <person name="Grimwood J."/>
            <person name="Chapman J.A."/>
            <person name="Shapiro H."/>
            <person name="Aerts A."/>
            <person name="Otillar R.P."/>
            <person name="Terry A.Y."/>
            <person name="Boore J.L."/>
            <person name="Grigoriev I.V."/>
            <person name="Lindberg D.R."/>
            <person name="Seaver E.C."/>
            <person name="Weisblat D.A."/>
            <person name="Putnam N.H."/>
            <person name="Rokhsar D.S."/>
        </authorList>
    </citation>
    <scope>NUCLEOTIDE SEQUENCE</scope>
    <source>
        <strain evidence="2 4">I ESC-2004</strain>
    </source>
</reference>
<dbReference type="InterPro" id="IPR005135">
    <property type="entry name" value="Endo/exonuclease/phosphatase"/>
</dbReference>
<evidence type="ECO:0000259" key="1">
    <source>
        <dbReference type="Pfam" id="PF14529"/>
    </source>
</evidence>
<dbReference type="GO" id="GO:0003824">
    <property type="term" value="F:catalytic activity"/>
    <property type="evidence" value="ECO:0007669"/>
    <property type="project" value="InterPro"/>
</dbReference>
<keyword evidence="4" id="KW-1185">Reference proteome</keyword>
<gene>
    <name evidence="2" type="ORF">CAPTEDRAFT_199658</name>
</gene>
<dbReference type="GO" id="GO:0061343">
    <property type="term" value="P:cell adhesion involved in heart morphogenesis"/>
    <property type="evidence" value="ECO:0007669"/>
    <property type="project" value="TreeGrafter"/>
</dbReference>
<dbReference type="EMBL" id="AMQN01001604">
    <property type="status" value="NOT_ANNOTATED_CDS"/>
    <property type="molecule type" value="Genomic_DNA"/>
</dbReference>
<dbReference type="EnsemblMetazoa" id="CapteT199658">
    <property type="protein sequence ID" value="CapteP199658"/>
    <property type="gene ID" value="CapteG199658"/>
</dbReference>
<dbReference type="EMBL" id="KB303857">
    <property type="protein sequence ID" value="ELU02684.1"/>
    <property type="molecule type" value="Genomic_DNA"/>
</dbReference>
<protein>
    <recommendedName>
        <fullName evidence="1">Endonuclease/exonuclease/phosphatase domain-containing protein</fullName>
    </recommendedName>
</protein>
<dbReference type="Proteomes" id="UP000014760">
    <property type="component" value="Unassembled WGS sequence"/>
</dbReference>
<dbReference type="Gene3D" id="3.60.10.10">
    <property type="entry name" value="Endonuclease/exonuclease/phosphatase"/>
    <property type="match status" value="1"/>
</dbReference>
<dbReference type="OrthoDB" id="416454at2759"/>
<dbReference type="PANTHER" id="PTHR33395:SF22">
    <property type="entry name" value="REVERSE TRANSCRIPTASE DOMAIN-CONTAINING PROTEIN"/>
    <property type="match status" value="1"/>
</dbReference>
<dbReference type="SUPFAM" id="SSF56219">
    <property type="entry name" value="DNase I-like"/>
    <property type="match status" value="1"/>
</dbReference>
<dbReference type="PANTHER" id="PTHR33395">
    <property type="entry name" value="TRANSCRIPTASE, PUTATIVE-RELATED-RELATED"/>
    <property type="match status" value="1"/>
</dbReference>
<dbReference type="OMA" id="PESMWIN"/>
<dbReference type="HOGENOM" id="CLU_470309_0_0_1"/>
<feature type="domain" description="Endonuclease/exonuclease/phosphatase" evidence="1">
    <location>
        <begin position="84"/>
        <end position="193"/>
    </location>
</feature>
<evidence type="ECO:0000313" key="4">
    <source>
        <dbReference type="Proteomes" id="UP000014760"/>
    </source>
</evidence>
<reference evidence="4" key="1">
    <citation type="submission" date="2012-12" db="EMBL/GenBank/DDBJ databases">
        <authorList>
            <person name="Hellsten U."/>
            <person name="Grimwood J."/>
            <person name="Chapman J.A."/>
            <person name="Shapiro H."/>
            <person name="Aerts A."/>
            <person name="Otillar R.P."/>
            <person name="Terry A.Y."/>
            <person name="Boore J.L."/>
            <person name="Simakov O."/>
            <person name="Marletaz F."/>
            <person name="Cho S.-J."/>
            <person name="Edsinger-Gonzales E."/>
            <person name="Havlak P."/>
            <person name="Kuo D.-H."/>
            <person name="Larsson T."/>
            <person name="Lv J."/>
            <person name="Arendt D."/>
            <person name="Savage R."/>
            <person name="Osoegawa K."/>
            <person name="de Jong P."/>
            <person name="Lindberg D.R."/>
            <person name="Seaver E.C."/>
            <person name="Weisblat D.A."/>
            <person name="Putnam N.H."/>
            <person name="Grigoriev I.V."/>
            <person name="Rokhsar D.S."/>
        </authorList>
    </citation>
    <scope>NUCLEOTIDE SEQUENCE</scope>
    <source>
        <strain evidence="4">I ESC-2004</strain>
    </source>
</reference>
<dbReference type="GO" id="GO:0031012">
    <property type="term" value="C:extracellular matrix"/>
    <property type="evidence" value="ECO:0007669"/>
    <property type="project" value="TreeGrafter"/>
</dbReference>
<sequence>MSDYFRRMTNVHKRGSQEVVLKDISASTGVLLVDYLDRRTHGGGVALYYRSSLRLRRLTSLETQDHEVIWFQASTREHDIIGCAAYWPPGSDLDITQHLQHALDEVSIEFNTIVLLAGDLNAHHPDLSESISTNTAGRLLQRFATVNALTQVIQAPTRVTSHSSSCLDILLTNIPEEINFLGVYPGIGTSDHGVACVDLKTTSVITHTEDSATIRPRLHFNTHSTNWKTVIDHFSNINWHHRFAACNVEETWTLFKDAYEEGNPAGAWRLHSTARTRETHQSLVTARQEFTLACANHIRRTDEATVKRMTESSNAKQWHKYCKQLYRGSAVKEAIPIMTVGTESYITAKDKATILNQTFIAKSRASSRPRFPSLKKRTDSTLADILFNEYRVKKIWQDLNINKASDDTMLYRTWKDPALICPAIEEDLRIAAKWADIWGMRFNANKTVAMYISRTTATPPPITFAGATLEYSHEHRHLGFILDSALSFHAHAHLEYASPAWAALTVTQTGLLESLQRRTMRIILALPRNHHITNADYAALNITSLRHRRNFALACFMFKLNSNRLPRKLSKYKPIPHTNP</sequence>
<name>R7U9L2_CAPTE</name>
<evidence type="ECO:0000313" key="2">
    <source>
        <dbReference type="EMBL" id="ELU02684.1"/>
    </source>
</evidence>
<organism evidence="2">
    <name type="scientific">Capitella teleta</name>
    <name type="common">Polychaete worm</name>
    <dbReference type="NCBI Taxonomy" id="283909"/>
    <lineage>
        <taxon>Eukaryota</taxon>
        <taxon>Metazoa</taxon>
        <taxon>Spiralia</taxon>
        <taxon>Lophotrochozoa</taxon>
        <taxon>Annelida</taxon>
        <taxon>Polychaeta</taxon>
        <taxon>Sedentaria</taxon>
        <taxon>Scolecida</taxon>
        <taxon>Capitellidae</taxon>
        <taxon>Capitella</taxon>
    </lineage>
</organism>
<accession>R7U9L2</accession>
<dbReference type="GO" id="GO:0007508">
    <property type="term" value="P:larval heart development"/>
    <property type="evidence" value="ECO:0007669"/>
    <property type="project" value="TreeGrafter"/>
</dbReference>
<evidence type="ECO:0000313" key="3">
    <source>
        <dbReference type="EnsemblMetazoa" id="CapteP199658"/>
    </source>
</evidence>